<evidence type="ECO:0000313" key="3">
    <source>
        <dbReference type="EMBL" id="GAA4418698.1"/>
    </source>
</evidence>
<feature type="transmembrane region" description="Helical" evidence="1">
    <location>
        <begin position="303"/>
        <end position="325"/>
    </location>
</feature>
<keyword evidence="4" id="KW-1185">Reference proteome</keyword>
<feature type="domain" description="Conjugative transposon TraJ C-terminal" evidence="2">
    <location>
        <begin position="1"/>
        <end position="320"/>
    </location>
</feature>
<dbReference type="Pfam" id="PF07863">
    <property type="entry name" value="CtnDOT_TraJ"/>
    <property type="match status" value="1"/>
</dbReference>
<reference evidence="4" key="1">
    <citation type="journal article" date="2019" name="Int. J. Syst. Evol. Microbiol.">
        <title>The Global Catalogue of Microorganisms (GCM) 10K type strain sequencing project: providing services to taxonomists for standard genome sequencing and annotation.</title>
        <authorList>
            <consortium name="The Broad Institute Genomics Platform"/>
            <consortium name="The Broad Institute Genome Sequencing Center for Infectious Disease"/>
            <person name="Wu L."/>
            <person name="Ma J."/>
        </authorList>
    </citation>
    <scope>NUCLEOTIDE SEQUENCE [LARGE SCALE GENOMIC DNA]</scope>
    <source>
        <strain evidence="4">JCM 17925</strain>
    </source>
</reference>
<keyword evidence="1" id="KW-0472">Membrane</keyword>
<feature type="transmembrane region" description="Helical" evidence="1">
    <location>
        <begin position="16"/>
        <end position="37"/>
    </location>
</feature>
<organism evidence="3 4">
    <name type="scientific">Nibrella viscosa</name>
    <dbReference type="NCBI Taxonomy" id="1084524"/>
    <lineage>
        <taxon>Bacteria</taxon>
        <taxon>Pseudomonadati</taxon>
        <taxon>Bacteroidota</taxon>
        <taxon>Cytophagia</taxon>
        <taxon>Cytophagales</taxon>
        <taxon>Spirosomataceae</taxon>
        <taxon>Nibrella</taxon>
    </lineage>
</organism>
<dbReference type="RefSeq" id="WP_345271021.1">
    <property type="nucleotide sequence ID" value="NZ_BAABHB010000017.1"/>
</dbReference>
<sequence length="354" mass="38611">MEQALDNLYQGMRSDFGMLIDFGRSIGFLGAVFYVFYRIWGHLARNEPIDVFPLLRPFSLALCLLCYTYIVDAMVTIGNGLSLATEQVVASKEAQVVQLNQKKDELLKQKMKEIAGVYTADGELSYWELGKDFFGRLFSVDNSVQRSGVSFLISTWIDELLKSVTRVLFDAVTLGIKIIATYFLIIMAICGPITIGLSCFEWFYGSLGAWFARFIHILLWIPVANIFGGIIEEVHIIMLQSDIAQIQAATAETFTATDFMEILFYIIGTAGYLLVPLVSTWILESTGVGNAIGSLSRPFTAPATAAMGVMGGAVGTALGSGFGAARGSVAPPIYVYPTPSASTPAQRPQPVNKV</sequence>
<accession>A0ABP8KXV4</accession>
<feature type="transmembrane region" description="Helical" evidence="1">
    <location>
        <begin position="182"/>
        <end position="204"/>
    </location>
</feature>
<keyword evidence="1" id="KW-0812">Transmembrane</keyword>
<dbReference type="Proteomes" id="UP001500936">
    <property type="component" value="Unassembled WGS sequence"/>
</dbReference>
<feature type="transmembrane region" description="Helical" evidence="1">
    <location>
        <begin position="57"/>
        <end position="77"/>
    </location>
</feature>
<proteinExistence type="predicted"/>
<feature type="transmembrane region" description="Helical" evidence="1">
    <location>
        <begin position="210"/>
        <end position="231"/>
    </location>
</feature>
<dbReference type="EMBL" id="BAABHB010000017">
    <property type="protein sequence ID" value="GAA4418698.1"/>
    <property type="molecule type" value="Genomic_DNA"/>
</dbReference>
<gene>
    <name evidence="3" type="primary">traJ_1</name>
    <name evidence="3" type="ORF">GCM10023187_52340</name>
</gene>
<feature type="transmembrane region" description="Helical" evidence="1">
    <location>
        <begin position="262"/>
        <end position="283"/>
    </location>
</feature>
<comment type="caution">
    <text evidence="3">The sequence shown here is derived from an EMBL/GenBank/DDBJ whole genome shotgun (WGS) entry which is preliminary data.</text>
</comment>
<name>A0ABP8KXV4_9BACT</name>
<protein>
    <submittedName>
        <fullName evidence="3">Conjugative transposon protein TraJ</fullName>
    </submittedName>
</protein>
<evidence type="ECO:0000313" key="4">
    <source>
        <dbReference type="Proteomes" id="UP001500936"/>
    </source>
</evidence>
<keyword evidence="1" id="KW-1133">Transmembrane helix</keyword>
<dbReference type="InterPro" id="IPR012424">
    <property type="entry name" value="Conjugative_transposon_TraJ_C"/>
</dbReference>
<evidence type="ECO:0000256" key="1">
    <source>
        <dbReference type="SAM" id="Phobius"/>
    </source>
</evidence>
<evidence type="ECO:0000259" key="2">
    <source>
        <dbReference type="Pfam" id="PF07863"/>
    </source>
</evidence>